<feature type="region of interest" description="Disordered" evidence="1">
    <location>
        <begin position="42"/>
        <end position="67"/>
    </location>
</feature>
<comment type="caution">
    <text evidence="2">The sequence shown here is derived from an EMBL/GenBank/DDBJ whole genome shotgun (WGS) entry which is preliminary data.</text>
</comment>
<name>A0A179GQJ1_PURLI</name>
<evidence type="ECO:0000313" key="2">
    <source>
        <dbReference type="EMBL" id="OAQ79409.1"/>
    </source>
</evidence>
<dbReference type="AlphaFoldDB" id="A0A179GQJ1"/>
<sequence length="105" mass="11679">MISSRVGGRGRIGCRQGNRASSSFTCKCIIIIIKVEPWPSRFLSPRVRSPAPTPSHRGSPLPSLQHGSGVWGRRIKVRLLPCSLSRCHPLQPKTRLLGYLASHWQ</sequence>
<organism evidence="2 3">
    <name type="scientific">Purpureocillium lilacinum</name>
    <name type="common">Paecilomyces lilacinus</name>
    <dbReference type="NCBI Taxonomy" id="33203"/>
    <lineage>
        <taxon>Eukaryota</taxon>
        <taxon>Fungi</taxon>
        <taxon>Dikarya</taxon>
        <taxon>Ascomycota</taxon>
        <taxon>Pezizomycotina</taxon>
        <taxon>Sordariomycetes</taxon>
        <taxon>Hypocreomycetidae</taxon>
        <taxon>Hypocreales</taxon>
        <taxon>Ophiocordycipitaceae</taxon>
        <taxon>Purpureocillium</taxon>
    </lineage>
</organism>
<dbReference type="Proteomes" id="UP000078340">
    <property type="component" value="Unassembled WGS sequence"/>
</dbReference>
<dbReference type="EMBL" id="LSBI01000010">
    <property type="protein sequence ID" value="OAQ79409.1"/>
    <property type="molecule type" value="Genomic_DNA"/>
</dbReference>
<gene>
    <name evidence="2" type="ORF">VFPFJ_09895</name>
</gene>
<reference evidence="2 3" key="1">
    <citation type="submission" date="2016-02" db="EMBL/GenBank/DDBJ databases">
        <title>Biosynthesis of antibiotic leucinostatins and their inhibition on Phytophthora in bio-control Purpureocillium lilacinum.</title>
        <authorList>
            <person name="Wang G."/>
            <person name="Liu Z."/>
            <person name="Lin R."/>
            <person name="Li E."/>
            <person name="Mao Z."/>
            <person name="Ling J."/>
            <person name="Yin W."/>
            <person name="Xie B."/>
        </authorList>
    </citation>
    <scope>NUCLEOTIDE SEQUENCE [LARGE SCALE GENOMIC DNA]</scope>
    <source>
        <strain evidence="2">PLFJ-1</strain>
    </source>
</reference>
<evidence type="ECO:0000313" key="3">
    <source>
        <dbReference type="Proteomes" id="UP000078340"/>
    </source>
</evidence>
<protein>
    <submittedName>
        <fullName evidence="2">Uncharacterized protein</fullName>
    </submittedName>
</protein>
<proteinExistence type="predicted"/>
<accession>A0A179GQJ1</accession>
<evidence type="ECO:0000256" key="1">
    <source>
        <dbReference type="SAM" id="MobiDB-lite"/>
    </source>
</evidence>